<dbReference type="Proteomes" id="UP000587396">
    <property type="component" value="Unassembled WGS sequence"/>
</dbReference>
<dbReference type="InterPro" id="IPR011805">
    <property type="entry name" value="RNase_R"/>
</dbReference>
<dbReference type="InterPro" id="IPR001900">
    <property type="entry name" value="RNase_II/R"/>
</dbReference>
<keyword evidence="3 8" id="KW-0963">Cytoplasm</keyword>
<dbReference type="InterPro" id="IPR012340">
    <property type="entry name" value="NA-bd_OB-fold"/>
</dbReference>
<dbReference type="EC" id="3.1.13.1" evidence="8"/>
<dbReference type="EMBL" id="JACMSE010000012">
    <property type="protein sequence ID" value="MBC2890356.1"/>
    <property type="molecule type" value="Genomic_DNA"/>
</dbReference>
<gene>
    <name evidence="8" type="primary">rnr</name>
    <name evidence="11" type="ORF">H7313_13540</name>
</gene>
<dbReference type="PROSITE" id="PS50126">
    <property type="entry name" value="S1"/>
    <property type="match status" value="1"/>
</dbReference>
<dbReference type="RefSeq" id="WP_185906072.1">
    <property type="nucleotide sequence ID" value="NZ_JACMSE010000012.1"/>
</dbReference>
<keyword evidence="5 8" id="KW-0378">Hydrolase</keyword>
<dbReference type="InterPro" id="IPR050180">
    <property type="entry name" value="RNR_Ribonuclease"/>
</dbReference>
<dbReference type="SUPFAM" id="SSF50249">
    <property type="entry name" value="Nucleic acid-binding proteins"/>
    <property type="match status" value="4"/>
</dbReference>
<keyword evidence="12" id="KW-1185">Reference proteome</keyword>
<dbReference type="SMART" id="SM00955">
    <property type="entry name" value="RNB"/>
    <property type="match status" value="1"/>
</dbReference>
<evidence type="ECO:0000313" key="11">
    <source>
        <dbReference type="EMBL" id="MBC2890356.1"/>
    </source>
</evidence>
<dbReference type="InterPro" id="IPR004476">
    <property type="entry name" value="RNase_II/RNase_R"/>
</dbReference>
<evidence type="ECO:0000256" key="8">
    <source>
        <dbReference type="HAMAP-Rule" id="MF_01895"/>
    </source>
</evidence>
<dbReference type="PROSITE" id="PS01175">
    <property type="entry name" value="RIBONUCLEASE_II"/>
    <property type="match status" value="1"/>
</dbReference>
<keyword evidence="7 8" id="KW-0694">RNA-binding</keyword>
<evidence type="ECO:0000256" key="7">
    <source>
        <dbReference type="ARBA" id="ARBA00022884"/>
    </source>
</evidence>
<protein>
    <recommendedName>
        <fullName evidence="8">Ribonuclease R</fullName>
        <shortName evidence="8">RNase R</shortName>
        <ecNumber evidence="8">3.1.13.1</ecNumber>
    </recommendedName>
</protein>
<name>A0A842JH54_9ACTN</name>
<proteinExistence type="inferred from homology"/>
<dbReference type="GO" id="GO:0006402">
    <property type="term" value="P:mRNA catabolic process"/>
    <property type="evidence" value="ECO:0007669"/>
    <property type="project" value="TreeGrafter"/>
</dbReference>
<dbReference type="Pfam" id="PF08206">
    <property type="entry name" value="OB_RNB"/>
    <property type="match status" value="1"/>
</dbReference>
<dbReference type="GO" id="GO:0003723">
    <property type="term" value="F:RNA binding"/>
    <property type="evidence" value="ECO:0007669"/>
    <property type="project" value="UniProtKB-UniRule"/>
</dbReference>
<dbReference type="Pfam" id="PF00575">
    <property type="entry name" value="S1"/>
    <property type="match status" value="1"/>
</dbReference>
<dbReference type="AlphaFoldDB" id="A0A842JH54"/>
<evidence type="ECO:0000256" key="2">
    <source>
        <dbReference type="ARBA" id="ARBA00004496"/>
    </source>
</evidence>
<evidence type="ECO:0000256" key="5">
    <source>
        <dbReference type="ARBA" id="ARBA00022801"/>
    </source>
</evidence>
<comment type="function">
    <text evidence="8">3'-5' exoribonuclease that releases 5'-nucleoside monophosphates and is involved in maturation of structured RNAs.</text>
</comment>
<keyword evidence="6 8" id="KW-0269">Exonuclease</keyword>
<dbReference type="SMART" id="SM00316">
    <property type="entry name" value="S1"/>
    <property type="match status" value="1"/>
</dbReference>
<dbReference type="HAMAP" id="MF_01895">
    <property type="entry name" value="RNase_R"/>
    <property type="match status" value="1"/>
</dbReference>
<dbReference type="CDD" id="cd04471">
    <property type="entry name" value="S1_RNase_R"/>
    <property type="match status" value="1"/>
</dbReference>
<dbReference type="NCBIfam" id="TIGR00358">
    <property type="entry name" value="3_prime_RNase"/>
    <property type="match status" value="1"/>
</dbReference>
<comment type="catalytic activity">
    <reaction evidence="1 8">
        <text>Exonucleolytic cleavage in the 3'- to 5'-direction to yield nucleoside 5'-phosphates.</text>
        <dbReference type="EC" id="3.1.13.1"/>
    </reaction>
</comment>
<dbReference type="InterPro" id="IPR003029">
    <property type="entry name" value="S1_domain"/>
</dbReference>
<dbReference type="PANTHER" id="PTHR23355:SF9">
    <property type="entry name" value="DIS3-LIKE EXONUCLEASE 2"/>
    <property type="match status" value="1"/>
</dbReference>
<comment type="subcellular location">
    <subcellularLocation>
        <location evidence="2 8">Cytoplasm</location>
    </subcellularLocation>
</comment>
<feature type="region of interest" description="Disordered" evidence="9">
    <location>
        <begin position="57"/>
        <end position="82"/>
    </location>
</feature>
<evidence type="ECO:0000256" key="4">
    <source>
        <dbReference type="ARBA" id="ARBA00022722"/>
    </source>
</evidence>
<dbReference type="Pfam" id="PF17876">
    <property type="entry name" value="CSD2"/>
    <property type="match status" value="1"/>
</dbReference>
<dbReference type="Pfam" id="PF00773">
    <property type="entry name" value="RNB"/>
    <property type="match status" value="1"/>
</dbReference>
<sequence length="734" mass="80165">MARSRSHTRRRPRSNPRGVLTVRGGGFGFVQAAEGAFFVPASKMGGAFDGDLVEVAPLPPTGGKGGAKQPHQGGSRPADQPAARVVRVLDRAHDTILGRYEVAEPFGVVVPEDPRIPYDIFTMRADRPDIEDGSIVRVRITTFPSRNTAATGVVEEVVGRAGDEELGVDLIVARHKLETTFSEGALAEARAAVLDEEGALAEGYRDLRGRFTFTIDPADARDFDDALSLERVSTGGTAIGGDGVQSLKQSSLRCGTRLVDAVAPDRSKGEEVSAGVRFVDGRGARAARWRLGVHIADVSHYVPWNSSIDLDARRRATSVYLVDRVIPMLPEELSGDLCSLRPGEARRAMTADLYLDDEARLVGYELYPALIESNARLTYDEAQHMLSACQPTGNADAVETLADLSGPAVLNDSLAARLAALSRIAKRRAAAREAAGGLDFDTTEAKVRLDGEGHPVAIDLRRKTDATSLVEEAMILANETVARHLRDAKFPALFRVHDKPSADSLAALVPVFQEFAWFKDIDQNRLVAGDPHVLGSVLEASAGRPEGELVSTLVLRSMKRAVYRPVCDPHFGLASEAYTHFTSPIRRYPDLVVHRMLKAQLRRRPERFDQEVAALPWIAEHSSSMERVAEKAARESQELKIVEYMERAVGQAFPAVVSGVTTYGVYVRLENTAEGLVPLRHLGREYFSFDPVLHRLTGQDTGTVYRLGQRLPVVLTAADPRAGRLDFRPAREER</sequence>
<comment type="caution">
    <text evidence="11">The sequence shown here is derived from an EMBL/GenBank/DDBJ whole genome shotgun (WGS) entry which is preliminary data.</text>
</comment>
<dbReference type="InterPro" id="IPR013223">
    <property type="entry name" value="RNase_B_OB_dom"/>
</dbReference>
<reference evidence="11 12" key="1">
    <citation type="submission" date="2020-08" db="EMBL/GenBank/DDBJ databases">
        <authorList>
            <person name="Liu C."/>
            <person name="Sun Q."/>
        </authorList>
    </citation>
    <scope>NUCLEOTIDE SEQUENCE [LARGE SCALE GENOMIC DNA]</scope>
    <source>
        <strain evidence="11 12">N22</strain>
    </source>
</reference>
<organism evidence="11 12">
    <name type="scientific">Gordonibacter massiliensis</name>
    <name type="common">ex Traore et al. 2017</name>
    <dbReference type="NCBI Taxonomy" id="1841863"/>
    <lineage>
        <taxon>Bacteria</taxon>
        <taxon>Bacillati</taxon>
        <taxon>Actinomycetota</taxon>
        <taxon>Coriobacteriia</taxon>
        <taxon>Eggerthellales</taxon>
        <taxon>Eggerthellaceae</taxon>
        <taxon>Gordonibacter</taxon>
    </lineage>
</organism>
<feature type="domain" description="S1 motif" evidence="10">
    <location>
        <begin position="650"/>
        <end position="730"/>
    </location>
</feature>
<evidence type="ECO:0000256" key="1">
    <source>
        <dbReference type="ARBA" id="ARBA00001849"/>
    </source>
</evidence>
<comment type="similarity">
    <text evidence="8">Belongs to the RNR ribonuclease family. RNase R subfamily.</text>
</comment>
<feature type="compositionally biased region" description="Basic residues" evidence="9">
    <location>
        <begin position="1"/>
        <end position="14"/>
    </location>
</feature>
<dbReference type="GO" id="GO:0005829">
    <property type="term" value="C:cytosol"/>
    <property type="evidence" value="ECO:0007669"/>
    <property type="project" value="TreeGrafter"/>
</dbReference>
<evidence type="ECO:0000259" key="10">
    <source>
        <dbReference type="PROSITE" id="PS50126"/>
    </source>
</evidence>
<evidence type="ECO:0000256" key="3">
    <source>
        <dbReference type="ARBA" id="ARBA00022490"/>
    </source>
</evidence>
<dbReference type="Gene3D" id="2.40.50.140">
    <property type="entry name" value="Nucleic acid-binding proteins"/>
    <property type="match status" value="2"/>
</dbReference>
<keyword evidence="4 8" id="KW-0540">Nuclease</keyword>
<dbReference type="GO" id="GO:0008859">
    <property type="term" value="F:exoribonuclease II activity"/>
    <property type="evidence" value="ECO:0007669"/>
    <property type="project" value="UniProtKB-UniRule"/>
</dbReference>
<evidence type="ECO:0000256" key="6">
    <source>
        <dbReference type="ARBA" id="ARBA00022839"/>
    </source>
</evidence>
<evidence type="ECO:0000256" key="9">
    <source>
        <dbReference type="SAM" id="MobiDB-lite"/>
    </source>
</evidence>
<evidence type="ECO:0000313" key="12">
    <source>
        <dbReference type="Proteomes" id="UP000587396"/>
    </source>
</evidence>
<dbReference type="InterPro" id="IPR022966">
    <property type="entry name" value="RNase_II/R_CS"/>
</dbReference>
<accession>A0A842JH54</accession>
<dbReference type="InterPro" id="IPR040476">
    <property type="entry name" value="CSD2"/>
</dbReference>
<feature type="region of interest" description="Disordered" evidence="9">
    <location>
        <begin position="1"/>
        <end position="20"/>
    </location>
</feature>
<dbReference type="PANTHER" id="PTHR23355">
    <property type="entry name" value="RIBONUCLEASE"/>
    <property type="match status" value="1"/>
</dbReference>